<feature type="region of interest" description="Disordered" evidence="4">
    <location>
        <begin position="365"/>
        <end position="396"/>
    </location>
</feature>
<feature type="domain" description="TATA-binding protein interacting (TIP20)" evidence="5">
    <location>
        <begin position="1131"/>
        <end position="1295"/>
    </location>
</feature>
<evidence type="ECO:0000256" key="2">
    <source>
        <dbReference type="ARBA" id="ARBA00022737"/>
    </source>
</evidence>
<dbReference type="Pfam" id="PF08623">
    <property type="entry name" value="TIP120"/>
    <property type="match status" value="1"/>
</dbReference>
<protein>
    <recommendedName>
        <fullName evidence="5">TATA-binding protein interacting (TIP20) domain-containing protein</fullName>
    </recommendedName>
</protein>
<dbReference type="Pfam" id="PF25782">
    <property type="entry name" value="TPR_CAND1"/>
    <property type="match status" value="1"/>
</dbReference>
<dbReference type="InterPro" id="IPR039852">
    <property type="entry name" value="CAND1/CAND2"/>
</dbReference>
<dbReference type="SUPFAM" id="SSF48371">
    <property type="entry name" value="ARM repeat"/>
    <property type="match status" value="1"/>
</dbReference>
<dbReference type="GO" id="GO:0010265">
    <property type="term" value="P:SCF complex assembly"/>
    <property type="evidence" value="ECO:0007669"/>
    <property type="project" value="InterPro"/>
</dbReference>
<comment type="similarity">
    <text evidence="1">Belongs to the CAND family.</text>
</comment>
<dbReference type="InterPro" id="IPR013932">
    <property type="entry name" value="TATA-bd_TIP120"/>
</dbReference>
<evidence type="ECO:0000256" key="4">
    <source>
        <dbReference type="SAM" id="MobiDB-lite"/>
    </source>
</evidence>
<evidence type="ECO:0000313" key="6">
    <source>
        <dbReference type="EMBL" id="WPH02231.1"/>
    </source>
</evidence>
<keyword evidence="2" id="KW-0677">Repeat</keyword>
<name>A0AAQ3M904_9PEZI</name>
<dbReference type="Proteomes" id="UP001303373">
    <property type="component" value="Chromosome 7"/>
</dbReference>
<dbReference type="PANTHER" id="PTHR12696">
    <property type="entry name" value="TIP120"/>
    <property type="match status" value="1"/>
</dbReference>
<sequence length="1313" mass="142585">MSSGVPSNPNSHNVASMLPKLHDADPDIRYMTLNDLNKMLEFGHATFLSHDYNTCAKVVDGLLHTLNDSSGDVQNMAIKTLGSFIPKAPESILSPTIEKVSNLQTDNSIDTTVAALAVRAIVVALAHPVPGMPRSQRVLDSYQAVSKALIPRLIGRLVIPIAGVRAPPSKGMLQEDLATGNDSNSLDLLSEVAKSFGPMLQESEIEALEQVTMEIIESEKCGTVMKKKAVGALSALAPYFNDSLLSHHVSYTIEKLRSPHLTSQQRRLYITVYGSLANSIPQKFGPYLKTLAPFILSPLSQQELDDQRESEAEADGERDIAMEEVREAALLAIENFLKACAQDMAAYTKDVVEATTRFLKYEPNVADDEDDDEEMQEEEEDEFEGEEDFEEETGFEDEDDVSWKVRRCSAKTLHALIATLDPKDAAVYGQIAPALIARFKEQEESVRNEVIATLAFLIVKTGLSSTRLSEPVVEHVIPPSRKRRRGFSDSLGSDLQARQMTTNGYASPSTPPPADKATQGLFKISPEIVQGSAKLLKSSTISTKHGVMSMLKDLITAQHGGLSEHADIVINPVIENLSSAAGGSSNISGNALRVEGLQLLKVIADTHSSKIIQPHLGKIVPTLVKAAKDRFAKVSSEAFATIEVLIKALTPPRSAASNTENAKFLTELYNVIAERISASDTDTDVRQKAVKTLGLLIGRTSGSAGSKLLSQNDRFAGQQLIAERMKNELTRLSCVRTVETIAILAQNKKDFKPDFVSSVALELGAQLRKASRSLRGSSLSTLRMLSLNSASRGCIDNEVVSQLVEMLVPLLKIDDLHMLSPALVVLAALTKEHPAQVASPPVVQGISAVVASSLSGAALDALITFVEAIGSAGVGKDLMSALLNVGVHGDTDITGQVIGTLLVSGGDSIGVKLNDFVNELQTQQDEGKRCLALSVLGEAGLRLGVSSPLQPNSFTAYFEDPSEKVKLSAAIALGRAGAGNVKLYLPEILEALAQGKQYLLLHSVKELLQHSNAEDDIRPYTQVLWQNIITSGQAEDNKVVGAECVGRLAIIDPAAYLPQLQTFLQNPSPAIRGMVISALRYVFSDTDSTYNAHLQSSIIPMLATMLADTDLDNQRLSLSTLNSALHNKPGLVLPHLSELLPFAMQASAPRPDLIREVQMGPFKHKVDDGLEIRKSAYETLYALLESPASRQRIDLAAFYERIIAGISDEHEIKILCCLVLGKLLVINPAESIRKLDDVAQKFRVVLSFKPKENAVKQELEKVAEANKAVVKTSLLFTKALGVEESKGWKDYWEWVRKDFPALLKAAEDENRDR</sequence>
<dbReference type="EMBL" id="CP138586">
    <property type="protein sequence ID" value="WPH02231.1"/>
    <property type="molecule type" value="Genomic_DNA"/>
</dbReference>
<evidence type="ECO:0000313" key="7">
    <source>
        <dbReference type="Proteomes" id="UP001303373"/>
    </source>
</evidence>
<evidence type="ECO:0000256" key="3">
    <source>
        <dbReference type="ARBA" id="ARBA00022786"/>
    </source>
</evidence>
<dbReference type="Gene3D" id="1.25.10.10">
    <property type="entry name" value="Leucine-rich Repeat Variant"/>
    <property type="match status" value="1"/>
</dbReference>
<keyword evidence="7" id="KW-1185">Reference proteome</keyword>
<evidence type="ECO:0000259" key="5">
    <source>
        <dbReference type="Pfam" id="PF08623"/>
    </source>
</evidence>
<proteinExistence type="inferred from homology"/>
<dbReference type="InterPro" id="IPR011989">
    <property type="entry name" value="ARM-like"/>
</dbReference>
<reference evidence="6 7" key="1">
    <citation type="submission" date="2023-11" db="EMBL/GenBank/DDBJ databases">
        <title>An acidophilic fungus is an integral part of prey digestion in a carnivorous sundew plant.</title>
        <authorList>
            <person name="Tsai I.J."/>
        </authorList>
    </citation>
    <scope>NUCLEOTIDE SEQUENCE [LARGE SCALE GENOMIC DNA]</scope>
    <source>
        <strain evidence="6">169a</strain>
    </source>
</reference>
<accession>A0AAQ3M904</accession>
<keyword evidence="3" id="KW-0833">Ubl conjugation pathway</keyword>
<organism evidence="6 7">
    <name type="scientific">Acrodontium crateriforme</name>
    <dbReference type="NCBI Taxonomy" id="150365"/>
    <lineage>
        <taxon>Eukaryota</taxon>
        <taxon>Fungi</taxon>
        <taxon>Dikarya</taxon>
        <taxon>Ascomycota</taxon>
        <taxon>Pezizomycotina</taxon>
        <taxon>Dothideomycetes</taxon>
        <taxon>Dothideomycetidae</taxon>
        <taxon>Mycosphaerellales</taxon>
        <taxon>Teratosphaeriaceae</taxon>
        <taxon>Acrodontium</taxon>
    </lineage>
</organism>
<gene>
    <name evidence="6" type="ORF">R9X50_00508700</name>
</gene>
<evidence type="ECO:0000256" key="1">
    <source>
        <dbReference type="ARBA" id="ARBA00007657"/>
    </source>
</evidence>
<dbReference type="InterPro" id="IPR016024">
    <property type="entry name" value="ARM-type_fold"/>
</dbReference>